<dbReference type="SUPFAM" id="SSF56601">
    <property type="entry name" value="beta-lactamase/transpeptidase-like"/>
    <property type="match status" value="1"/>
</dbReference>
<dbReference type="AlphaFoldDB" id="A0A226BYX3"/>
<dbReference type="EMBL" id="NIQC01000007">
    <property type="protein sequence ID" value="OWZ84125.1"/>
    <property type="molecule type" value="Genomic_DNA"/>
</dbReference>
<accession>A0A226BYX3</accession>
<dbReference type="InterPro" id="IPR012338">
    <property type="entry name" value="Beta-lactam/transpept-like"/>
</dbReference>
<dbReference type="Pfam" id="PF00905">
    <property type="entry name" value="Transpeptidase"/>
    <property type="match status" value="1"/>
</dbReference>
<evidence type="ECO:0000256" key="3">
    <source>
        <dbReference type="ARBA" id="ARBA00023136"/>
    </source>
</evidence>
<sequence>MDKRKQHLLQTKRRLVLLFIALFVITISLIGRLGWIQLVKGEEFQEKAWEQWNTSIPASSPRGDIVDRNGELMVSSLTAETLIALPPQINDPEQLSVRLSSILEKEEDEIYDKLTADSSQEIIQRVLSQDKAKKIRALGNPGLKLTSDTQRYYPHGRLASQLLGFVGVDQGWAGLEYYYDDELQGRDGRMVFQTDGRQQQLPHGVQQYIPPKDGMTLQTTIDNSIQYIMERELERAMVEYKPEGAMAVAMEPDTGEILGMSSKPDYYPGEYDEFDEQQRRISPINNTFEPGSTFKLVTLAASIEEGIYNPDEDLFCPGHIDVAGVEIGCWTRNGHGAIDFLEVVYGSCNPGFVTLGQRLGKEKLFNYISGFGFGSKTGIDLPGETVGLLFNLDNVGPVELATSSFGQGVSVTPIQQVIAVSAIANGGELYEPRVAKNFIDENDKVIEQEPQQIRRVISEETSKEVRNIMQGVVEEGSGTNADIDGYNVAGKTGTAEKVGPDGGYIPGELIVAFVGFAPAEDPEVLIYVAVDTPTKGPAWGGQIAAPIFKNMMEDILKHLDVPSSYDEKEEQEYVEVPNLLNLTFDEAEEQLDQKGLIVDIVGDGEIITDQIPEPGEQVSVQSSIMLYLGATEGEEESEYVTVPNLKGRTLRKATEILEMIGLDMDAKGSGIVESQEVEPGEQVRKGTEIKVEFREPTEPDQNQELNDAEEVPEMEDYLNE</sequence>
<keyword evidence="5" id="KW-1133">Transmembrane helix</keyword>
<dbReference type="Gene3D" id="3.30.450.330">
    <property type="match status" value="1"/>
</dbReference>
<evidence type="ECO:0000256" key="2">
    <source>
        <dbReference type="ARBA" id="ARBA00007171"/>
    </source>
</evidence>
<feature type="region of interest" description="Disordered" evidence="4">
    <location>
        <begin position="692"/>
        <end position="720"/>
    </location>
</feature>
<dbReference type="InterPro" id="IPR001460">
    <property type="entry name" value="PCN-bd_Tpept"/>
</dbReference>
<dbReference type="Pfam" id="PF03793">
    <property type="entry name" value="PASTA"/>
    <property type="match status" value="2"/>
</dbReference>
<proteinExistence type="inferred from homology"/>
<dbReference type="GO" id="GO:0016740">
    <property type="term" value="F:transferase activity"/>
    <property type="evidence" value="ECO:0007669"/>
    <property type="project" value="UniProtKB-KW"/>
</dbReference>
<dbReference type="CDD" id="cd06576">
    <property type="entry name" value="PASTA_Pbp2x-like_1"/>
    <property type="match status" value="1"/>
</dbReference>
<feature type="compositionally biased region" description="Acidic residues" evidence="4">
    <location>
        <begin position="706"/>
        <end position="720"/>
    </location>
</feature>
<evidence type="ECO:0000313" key="8">
    <source>
        <dbReference type="Proteomes" id="UP000214588"/>
    </source>
</evidence>
<feature type="transmembrane region" description="Helical" evidence="5">
    <location>
        <begin position="15"/>
        <end position="35"/>
    </location>
</feature>
<dbReference type="OrthoDB" id="9804124at2"/>
<evidence type="ECO:0000256" key="1">
    <source>
        <dbReference type="ARBA" id="ARBA00004370"/>
    </source>
</evidence>
<reference evidence="7 8" key="1">
    <citation type="submission" date="2017-06" db="EMBL/GenBank/DDBJ databases">
        <title>Draft Genome Sequence of Natranaerobius trueperi halophilic, alkalithermophilic bacteria from soda lakes.</title>
        <authorList>
            <person name="Zhao B."/>
        </authorList>
    </citation>
    <scope>NUCLEOTIDE SEQUENCE [LARGE SCALE GENOMIC DNA]</scope>
    <source>
        <strain evidence="7 8">DSM 18760</strain>
    </source>
</reference>
<organism evidence="7 8">
    <name type="scientific">Natranaerobius trueperi</name>
    <dbReference type="NCBI Taxonomy" id="759412"/>
    <lineage>
        <taxon>Bacteria</taxon>
        <taxon>Bacillati</taxon>
        <taxon>Bacillota</taxon>
        <taxon>Clostridia</taxon>
        <taxon>Natranaerobiales</taxon>
        <taxon>Natranaerobiaceae</taxon>
        <taxon>Natranaerobius</taxon>
    </lineage>
</organism>
<dbReference type="RefSeq" id="WP_089023103.1">
    <property type="nucleotide sequence ID" value="NZ_NIQC01000007.1"/>
</dbReference>
<dbReference type="SUPFAM" id="SSF56519">
    <property type="entry name" value="Penicillin binding protein dimerisation domain"/>
    <property type="match status" value="1"/>
</dbReference>
<dbReference type="PANTHER" id="PTHR30627:SF1">
    <property type="entry name" value="PEPTIDOGLYCAN D,D-TRANSPEPTIDASE FTSI"/>
    <property type="match status" value="1"/>
</dbReference>
<dbReference type="Pfam" id="PF03717">
    <property type="entry name" value="PBP_dimer"/>
    <property type="match status" value="1"/>
</dbReference>
<keyword evidence="5" id="KW-0812">Transmembrane</keyword>
<dbReference type="Gene3D" id="3.30.10.20">
    <property type="match status" value="2"/>
</dbReference>
<dbReference type="InterPro" id="IPR005543">
    <property type="entry name" value="PASTA_dom"/>
</dbReference>
<feature type="domain" description="PASTA" evidence="6">
    <location>
        <begin position="570"/>
        <end position="630"/>
    </location>
</feature>
<comment type="similarity">
    <text evidence="2">Belongs to the transpeptidase family.</text>
</comment>
<dbReference type="PROSITE" id="PS51178">
    <property type="entry name" value="PASTA"/>
    <property type="match status" value="2"/>
</dbReference>
<evidence type="ECO:0000313" key="7">
    <source>
        <dbReference type="EMBL" id="OWZ84125.1"/>
    </source>
</evidence>
<dbReference type="PANTHER" id="PTHR30627">
    <property type="entry name" value="PEPTIDOGLYCAN D,D-TRANSPEPTIDASE"/>
    <property type="match status" value="1"/>
</dbReference>
<protein>
    <submittedName>
        <fullName evidence="7">Peptidoglycan glycosyltransferase</fullName>
    </submittedName>
</protein>
<dbReference type="GO" id="GO:0008658">
    <property type="term" value="F:penicillin binding"/>
    <property type="evidence" value="ECO:0007669"/>
    <property type="project" value="InterPro"/>
</dbReference>
<dbReference type="Gene3D" id="3.40.710.10">
    <property type="entry name" value="DD-peptidase/beta-lactamase superfamily"/>
    <property type="match status" value="1"/>
</dbReference>
<comment type="subcellular location">
    <subcellularLocation>
        <location evidence="1">Membrane</location>
    </subcellularLocation>
</comment>
<evidence type="ECO:0000259" key="6">
    <source>
        <dbReference type="PROSITE" id="PS51178"/>
    </source>
</evidence>
<dbReference type="InterPro" id="IPR005311">
    <property type="entry name" value="PBP_dimer"/>
</dbReference>
<dbReference type="Proteomes" id="UP000214588">
    <property type="component" value="Unassembled WGS sequence"/>
</dbReference>
<comment type="caution">
    <text evidence="7">The sequence shown here is derived from an EMBL/GenBank/DDBJ whole genome shotgun (WGS) entry which is preliminary data.</text>
</comment>
<evidence type="ECO:0000256" key="4">
    <source>
        <dbReference type="SAM" id="MobiDB-lite"/>
    </source>
</evidence>
<name>A0A226BYX3_9FIRM</name>
<dbReference type="InterPro" id="IPR036138">
    <property type="entry name" value="PBP_dimer_sf"/>
</dbReference>
<keyword evidence="8" id="KW-1185">Reference proteome</keyword>
<gene>
    <name evidence="7" type="ORF">CDO51_04455</name>
</gene>
<dbReference type="InterPro" id="IPR050515">
    <property type="entry name" value="Beta-lactam/transpept"/>
</dbReference>
<keyword evidence="7" id="KW-0808">Transferase</keyword>
<dbReference type="GO" id="GO:0071555">
    <property type="term" value="P:cell wall organization"/>
    <property type="evidence" value="ECO:0007669"/>
    <property type="project" value="TreeGrafter"/>
</dbReference>
<dbReference type="CDD" id="cd06575">
    <property type="entry name" value="PASTA_Pbp2x-like_2"/>
    <property type="match status" value="1"/>
</dbReference>
<keyword evidence="3 5" id="KW-0472">Membrane</keyword>
<dbReference type="SUPFAM" id="SSF54184">
    <property type="entry name" value="Penicillin-binding protein 2x (pbp-2x), c-terminal domain"/>
    <property type="match status" value="2"/>
</dbReference>
<feature type="domain" description="PASTA" evidence="6">
    <location>
        <begin position="636"/>
        <end position="695"/>
    </location>
</feature>
<dbReference type="Gene3D" id="3.90.1310.10">
    <property type="entry name" value="Penicillin-binding protein 2a (Domain 2)"/>
    <property type="match status" value="1"/>
</dbReference>
<dbReference type="GO" id="GO:0005886">
    <property type="term" value="C:plasma membrane"/>
    <property type="evidence" value="ECO:0007669"/>
    <property type="project" value="TreeGrafter"/>
</dbReference>
<evidence type="ECO:0000256" key="5">
    <source>
        <dbReference type="SAM" id="Phobius"/>
    </source>
</evidence>
<dbReference type="SMART" id="SM00740">
    <property type="entry name" value="PASTA"/>
    <property type="match status" value="2"/>
</dbReference>